<comment type="caution">
    <text evidence="4">The sequence shown here is derived from an EMBL/GenBank/DDBJ whole genome shotgun (WGS) entry which is preliminary data.</text>
</comment>
<dbReference type="PANTHER" id="PTHR11592:SF132">
    <property type="entry name" value="GLUTATHIONE PEROXIDASE 7, CHLOROPLASTIC-RELATED"/>
    <property type="match status" value="1"/>
</dbReference>
<reference evidence="4 5" key="1">
    <citation type="submission" date="2020-10" db="EMBL/GenBank/DDBJ databases">
        <title>The Coptis chinensis genome and diversification of protoberbering-type alkaloids.</title>
        <authorList>
            <person name="Wang B."/>
            <person name="Shu S."/>
            <person name="Song C."/>
            <person name="Liu Y."/>
        </authorList>
    </citation>
    <scope>NUCLEOTIDE SEQUENCE [LARGE SCALE GENOMIC DNA]</scope>
    <source>
        <strain evidence="4">HL-2020</strain>
        <tissue evidence="4">Leaf</tissue>
    </source>
</reference>
<keyword evidence="2" id="KW-0575">Peroxidase</keyword>
<protein>
    <recommendedName>
        <fullName evidence="6">Glutathione peroxidase</fullName>
    </recommendedName>
</protein>
<evidence type="ECO:0008006" key="6">
    <source>
        <dbReference type="Google" id="ProtNLM"/>
    </source>
</evidence>
<sequence length="110" mass="11873">MVFNISNKTSSLGSSTSTFLHNGFSLQSLKFPSFVLKTPSTTAGIAFARAATEKSIHDFTVKDIDGKDVSLSKFIGKALLIVNVASKCGLTSSNYSELSHIYENYKTQGQ</sequence>
<dbReference type="Gene3D" id="3.40.30.10">
    <property type="entry name" value="Glutaredoxin"/>
    <property type="match status" value="1"/>
</dbReference>
<dbReference type="OrthoDB" id="446890at2759"/>
<evidence type="ECO:0000313" key="4">
    <source>
        <dbReference type="EMBL" id="KAF9589217.1"/>
    </source>
</evidence>
<dbReference type="Proteomes" id="UP000631114">
    <property type="component" value="Unassembled WGS sequence"/>
</dbReference>
<comment type="similarity">
    <text evidence="1">Belongs to the glutathione peroxidase family.</text>
</comment>
<keyword evidence="5" id="KW-1185">Reference proteome</keyword>
<accession>A0A835GZX0</accession>
<organism evidence="4 5">
    <name type="scientific">Coptis chinensis</name>
    <dbReference type="NCBI Taxonomy" id="261450"/>
    <lineage>
        <taxon>Eukaryota</taxon>
        <taxon>Viridiplantae</taxon>
        <taxon>Streptophyta</taxon>
        <taxon>Embryophyta</taxon>
        <taxon>Tracheophyta</taxon>
        <taxon>Spermatophyta</taxon>
        <taxon>Magnoliopsida</taxon>
        <taxon>Ranunculales</taxon>
        <taxon>Ranunculaceae</taxon>
        <taxon>Coptidoideae</taxon>
        <taxon>Coptis</taxon>
    </lineage>
</organism>
<evidence type="ECO:0000256" key="1">
    <source>
        <dbReference type="ARBA" id="ARBA00006926"/>
    </source>
</evidence>
<dbReference type="AlphaFoldDB" id="A0A835GZX0"/>
<dbReference type="GO" id="GO:0004601">
    <property type="term" value="F:peroxidase activity"/>
    <property type="evidence" value="ECO:0007669"/>
    <property type="project" value="UniProtKB-KW"/>
</dbReference>
<evidence type="ECO:0000256" key="3">
    <source>
        <dbReference type="ARBA" id="ARBA00023002"/>
    </source>
</evidence>
<dbReference type="PROSITE" id="PS51355">
    <property type="entry name" value="GLUTATHIONE_PEROXID_3"/>
    <property type="match status" value="1"/>
</dbReference>
<dbReference type="PANTHER" id="PTHR11592">
    <property type="entry name" value="GLUTATHIONE PEROXIDASE"/>
    <property type="match status" value="1"/>
</dbReference>
<dbReference type="EMBL" id="JADFTS010000009">
    <property type="protein sequence ID" value="KAF9589217.1"/>
    <property type="molecule type" value="Genomic_DNA"/>
</dbReference>
<gene>
    <name evidence="4" type="ORF">IFM89_020532</name>
</gene>
<dbReference type="SUPFAM" id="SSF52833">
    <property type="entry name" value="Thioredoxin-like"/>
    <property type="match status" value="1"/>
</dbReference>
<dbReference type="InterPro" id="IPR036249">
    <property type="entry name" value="Thioredoxin-like_sf"/>
</dbReference>
<dbReference type="Pfam" id="PF00255">
    <property type="entry name" value="GSHPx"/>
    <property type="match status" value="1"/>
</dbReference>
<dbReference type="InterPro" id="IPR000889">
    <property type="entry name" value="Glutathione_peroxidase"/>
</dbReference>
<dbReference type="GO" id="GO:0006979">
    <property type="term" value="P:response to oxidative stress"/>
    <property type="evidence" value="ECO:0007669"/>
    <property type="project" value="InterPro"/>
</dbReference>
<name>A0A835GZX0_9MAGN</name>
<dbReference type="PROSITE" id="PS00460">
    <property type="entry name" value="GLUTATHIONE_PEROXID_1"/>
    <property type="match status" value="1"/>
</dbReference>
<evidence type="ECO:0000313" key="5">
    <source>
        <dbReference type="Proteomes" id="UP000631114"/>
    </source>
</evidence>
<dbReference type="InterPro" id="IPR029759">
    <property type="entry name" value="GPX_AS"/>
</dbReference>
<proteinExistence type="inferred from homology"/>
<evidence type="ECO:0000256" key="2">
    <source>
        <dbReference type="ARBA" id="ARBA00022559"/>
    </source>
</evidence>
<keyword evidence="3" id="KW-0560">Oxidoreductase</keyword>